<accession>A0ABV6R9Q5</accession>
<evidence type="ECO:0000313" key="3">
    <source>
        <dbReference type="EMBL" id="MFC0673724.1"/>
    </source>
</evidence>
<dbReference type="SUPFAM" id="SSF50475">
    <property type="entry name" value="FMN-binding split barrel"/>
    <property type="match status" value="1"/>
</dbReference>
<keyword evidence="1 3" id="KW-0560">Oxidoreductase</keyword>
<name>A0ABV6R9Q5_9MICO</name>
<dbReference type="Gene3D" id="2.30.110.10">
    <property type="entry name" value="Electron Transport, Fmn-binding Protein, Chain A"/>
    <property type="match status" value="1"/>
</dbReference>
<evidence type="ECO:0000259" key="2">
    <source>
        <dbReference type="SMART" id="SM00903"/>
    </source>
</evidence>
<feature type="domain" description="Flavin reductase like" evidence="2">
    <location>
        <begin position="19"/>
        <end position="167"/>
    </location>
</feature>
<dbReference type="Proteomes" id="UP001589793">
    <property type="component" value="Unassembled WGS sequence"/>
</dbReference>
<dbReference type="EC" id="1.-.-.-" evidence="3"/>
<sequence length="174" mass="18022">MTATQHPHVREAPALYDSFAQYGSGVTLVTTRDGGEDLFFIAASVLTASVDPFTIAVSMGRTRAGAAAIAAGAPWAVSILAADHLGLVRTLTGPTTREERLAALAAAGAERTDEGPVVLPDALVALACTTHAVTPVADQLLVVGEVRRGSAHRESPPLLRWNRGFVTGAQTLEG</sequence>
<dbReference type="PANTHER" id="PTHR30466:SF1">
    <property type="entry name" value="FMN REDUCTASE (NADH) RUTF"/>
    <property type="match status" value="1"/>
</dbReference>
<dbReference type="InterPro" id="IPR012349">
    <property type="entry name" value="Split_barrel_FMN-bd"/>
</dbReference>
<dbReference type="InterPro" id="IPR002563">
    <property type="entry name" value="Flavin_Rdtase-like_dom"/>
</dbReference>
<dbReference type="EMBL" id="JBHLSV010000006">
    <property type="protein sequence ID" value="MFC0673724.1"/>
    <property type="molecule type" value="Genomic_DNA"/>
</dbReference>
<dbReference type="GO" id="GO:0016491">
    <property type="term" value="F:oxidoreductase activity"/>
    <property type="evidence" value="ECO:0007669"/>
    <property type="project" value="UniProtKB-KW"/>
</dbReference>
<proteinExistence type="predicted"/>
<evidence type="ECO:0000313" key="4">
    <source>
        <dbReference type="Proteomes" id="UP001589793"/>
    </source>
</evidence>
<gene>
    <name evidence="3" type="ORF">ACFFF6_07130</name>
</gene>
<comment type="caution">
    <text evidence="3">The sequence shown here is derived from an EMBL/GenBank/DDBJ whole genome shotgun (WGS) entry which is preliminary data.</text>
</comment>
<reference evidence="3 4" key="1">
    <citation type="submission" date="2024-09" db="EMBL/GenBank/DDBJ databases">
        <authorList>
            <person name="Sun Q."/>
            <person name="Mori K."/>
        </authorList>
    </citation>
    <scope>NUCLEOTIDE SEQUENCE [LARGE SCALE GENOMIC DNA]</scope>
    <source>
        <strain evidence="3 4">CICC 10874</strain>
    </source>
</reference>
<dbReference type="InterPro" id="IPR050268">
    <property type="entry name" value="NADH-dep_flavin_reductase"/>
</dbReference>
<dbReference type="RefSeq" id="WP_376979513.1">
    <property type="nucleotide sequence ID" value="NZ_JBHLSV010000006.1"/>
</dbReference>
<protein>
    <submittedName>
        <fullName evidence="3">Flavin reductase family protein</fullName>
        <ecNumber evidence="3">1.-.-.-</ecNumber>
    </submittedName>
</protein>
<keyword evidence="4" id="KW-1185">Reference proteome</keyword>
<dbReference type="Pfam" id="PF01613">
    <property type="entry name" value="Flavin_Reduct"/>
    <property type="match status" value="1"/>
</dbReference>
<evidence type="ECO:0000256" key="1">
    <source>
        <dbReference type="ARBA" id="ARBA00023002"/>
    </source>
</evidence>
<organism evidence="3 4">
    <name type="scientific">Brachybacterium hainanense</name>
    <dbReference type="NCBI Taxonomy" id="1541174"/>
    <lineage>
        <taxon>Bacteria</taxon>
        <taxon>Bacillati</taxon>
        <taxon>Actinomycetota</taxon>
        <taxon>Actinomycetes</taxon>
        <taxon>Micrococcales</taxon>
        <taxon>Dermabacteraceae</taxon>
        <taxon>Brachybacterium</taxon>
    </lineage>
</organism>
<dbReference type="PANTHER" id="PTHR30466">
    <property type="entry name" value="FLAVIN REDUCTASE"/>
    <property type="match status" value="1"/>
</dbReference>
<dbReference type="SMART" id="SM00903">
    <property type="entry name" value="Flavin_Reduct"/>
    <property type="match status" value="1"/>
</dbReference>